<sequence length="30" mass="3425">MVNQVTNAWEQNAEMLYSAGQRKGSFDCFV</sequence>
<reference evidence="1" key="2">
    <citation type="journal article" date="2015" name="Data Brief">
        <title>Shoot transcriptome of the giant reed, Arundo donax.</title>
        <authorList>
            <person name="Barrero R.A."/>
            <person name="Guerrero F.D."/>
            <person name="Moolhuijzen P."/>
            <person name="Goolsby J.A."/>
            <person name="Tidwell J."/>
            <person name="Bellgard S.E."/>
            <person name="Bellgard M.I."/>
        </authorList>
    </citation>
    <scope>NUCLEOTIDE SEQUENCE</scope>
    <source>
        <tissue evidence="1">Shoot tissue taken approximately 20 cm above the soil surface</tissue>
    </source>
</reference>
<protein>
    <submittedName>
        <fullName evidence="1">Uncharacterized protein</fullName>
    </submittedName>
</protein>
<dbReference type="AlphaFoldDB" id="A0A0A8Z8H8"/>
<accession>A0A0A8Z8H8</accession>
<proteinExistence type="predicted"/>
<organism evidence="1">
    <name type="scientific">Arundo donax</name>
    <name type="common">Giant reed</name>
    <name type="synonym">Donax arundinaceus</name>
    <dbReference type="NCBI Taxonomy" id="35708"/>
    <lineage>
        <taxon>Eukaryota</taxon>
        <taxon>Viridiplantae</taxon>
        <taxon>Streptophyta</taxon>
        <taxon>Embryophyta</taxon>
        <taxon>Tracheophyta</taxon>
        <taxon>Spermatophyta</taxon>
        <taxon>Magnoliopsida</taxon>
        <taxon>Liliopsida</taxon>
        <taxon>Poales</taxon>
        <taxon>Poaceae</taxon>
        <taxon>PACMAD clade</taxon>
        <taxon>Arundinoideae</taxon>
        <taxon>Arundineae</taxon>
        <taxon>Arundo</taxon>
    </lineage>
</organism>
<evidence type="ECO:0000313" key="1">
    <source>
        <dbReference type="EMBL" id="JAD33993.1"/>
    </source>
</evidence>
<name>A0A0A8Z8H8_ARUDO</name>
<reference evidence="1" key="1">
    <citation type="submission" date="2014-09" db="EMBL/GenBank/DDBJ databases">
        <authorList>
            <person name="Magalhaes I.L.F."/>
            <person name="Oliveira U."/>
            <person name="Santos F.R."/>
            <person name="Vidigal T.H.D.A."/>
            <person name="Brescovit A.D."/>
            <person name="Santos A.J."/>
        </authorList>
    </citation>
    <scope>NUCLEOTIDE SEQUENCE</scope>
    <source>
        <tissue evidence="1">Shoot tissue taken approximately 20 cm above the soil surface</tissue>
    </source>
</reference>
<dbReference type="EMBL" id="GBRH01263902">
    <property type="protein sequence ID" value="JAD33993.1"/>
    <property type="molecule type" value="Transcribed_RNA"/>
</dbReference>